<evidence type="ECO:0000256" key="1">
    <source>
        <dbReference type="ARBA" id="ARBA00022801"/>
    </source>
</evidence>
<dbReference type="GO" id="GO:0004190">
    <property type="term" value="F:aspartic-type endopeptidase activity"/>
    <property type="evidence" value="ECO:0007669"/>
    <property type="project" value="InterPro"/>
</dbReference>
<dbReference type="InterPro" id="IPR001995">
    <property type="entry name" value="Peptidase_A2_cat"/>
</dbReference>
<dbReference type="Pfam" id="PF17820">
    <property type="entry name" value="PDZ_6"/>
    <property type="match status" value="1"/>
</dbReference>
<accession>A0A538U0B5</accession>
<dbReference type="SUPFAM" id="SSF50630">
    <property type="entry name" value="Acid proteases"/>
    <property type="match status" value="1"/>
</dbReference>
<dbReference type="InterPro" id="IPR021109">
    <property type="entry name" value="Peptidase_aspartic_dom_sf"/>
</dbReference>
<sequence length="628" mass="68506">MRLSTLGRRARLGAWVLWLLAVPVASRASIVPDAQAVVKRYLAAIGGRDAVMRERAVHLKGTLQAFGLTGTIEGWNQRPDRSASLTSIGPFTIREGTAGAVAWEVDQNGKLSLRDGKDLEDARASAWFENDAWLADDQGGGSIQRMAGERDSAGTYAVLEVTPPVGRARRLWFDDRSGRLVRVVSKRDQQTVTESMLDYRTIEGRPRPRITTVEVEGMPMNRARVTLDSIWVNPSIDPSVFAPPIEAAADMRFLDAAEAVEVPFVYRTRHVWLKASINGGPPEDFLLDTGASVTVIDSAYAAAHGIASQGQIGVTGAGAAGGAAFSSLDSVRVAGARGGVVLAHQKVAVLALNPHLEPLFWRPLAGVLGYDFISRFVLAVDYDRGVLTLHDPRRFRYAGAGTAIPLTLAGNIPVVKARLNGAYEGEFRLDVGSGSSVDMHSPFVRAHDLRAKAGKSFEVTGGGFGGTFTSTLCRMKSFEIGPYRWSDPIVVLSQATTGGLASEDYAGNIGNQILERFKVTFDYDRRMVYLEPGRHYPQRDRFSMAGFQLAKLDERFEAMQVLPGSAADKAGLRPGDRVLTIDRATVASYDPETLRRTFEEGKPGERHTLEIERDGRKRRITLRLAELL</sequence>
<dbReference type="InterPro" id="IPR001478">
    <property type="entry name" value="PDZ"/>
</dbReference>
<organism evidence="4 5">
    <name type="scientific">Eiseniibacteriota bacterium</name>
    <dbReference type="NCBI Taxonomy" id="2212470"/>
    <lineage>
        <taxon>Bacteria</taxon>
        <taxon>Candidatus Eiseniibacteriota</taxon>
    </lineage>
</organism>
<dbReference type="InterPro" id="IPR001969">
    <property type="entry name" value="Aspartic_peptidase_AS"/>
</dbReference>
<dbReference type="Proteomes" id="UP000319836">
    <property type="component" value="Unassembled WGS sequence"/>
</dbReference>
<gene>
    <name evidence="4" type="ORF">E6K80_12045</name>
</gene>
<dbReference type="SMART" id="SM00228">
    <property type="entry name" value="PDZ"/>
    <property type="match status" value="1"/>
</dbReference>
<comment type="caution">
    <text evidence="4">The sequence shown here is derived from an EMBL/GenBank/DDBJ whole genome shotgun (WGS) entry which is preliminary data.</text>
</comment>
<feature type="domain" description="PDZ" evidence="2">
    <location>
        <begin position="527"/>
        <end position="586"/>
    </location>
</feature>
<feature type="domain" description="Peptidase A2" evidence="3">
    <location>
        <begin position="283"/>
        <end position="318"/>
    </location>
</feature>
<dbReference type="Gene3D" id="2.40.70.10">
    <property type="entry name" value="Acid Proteases"/>
    <property type="match status" value="2"/>
</dbReference>
<dbReference type="EMBL" id="VBPA01000310">
    <property type="protein sequence ID" value="TMQ69334.1"/>
    <property type="molecule type" value="Genomic_DNA"/>
</dbReference>
<dbReference type="GO" id="GO:0006508">
    <property type="term" value="P:proteolysis"/>
    <property type="evidence" value="ECO:0007669"/>
    <property type="project" value="InterPro"/>
</dbReference>
<dbReference type="InterPro" id="IPR034122">
    <property type="entry name" value="Retropepsin-like_bacterial"/>
</dbReference>
<dbReference type="Pfam" id="PF13650">
    <property type="entry name" value="Asp_protease_2"/>
    <property type="match status" value="1"/>
</dbReference>
<reference evidence="4 5" key="1">
    <citation type="journal article" date="2019" name="Nat. Microbiol.">
        <title>Mediterranean grassland soil C-N compound turnover is dependent on rainfall and depth, and is mediated by genomically divergent microorganisms.</title>
        <authorList>
            <person name="Diamond S."/>
            <person name="Andeer P.F."/>
            <person name="Li Z."/>
            <person name="Crits-Christoph A."/>
            <person name="Burstein D."/>
            <person name="Anantharaman K."/>
            <person name="Lane K.R."/>
            <person name="Thomas B.C."/>
            <person name="Pan C."/>
            <person name="Northen T.R."/>
            <person name="Banfield J.F."/>
        </authorList>
    </citation>
    <scope>NUCLEOTIDE SEQUENCE [LARGE SCALE GENOMIC DNA]</scope>
    <source>
        <strain evidence="4">WS_10</strain>
    </source>
</reference>
<name>A0A538U0B5_UNCEI</name>
<dbReference type="PROSITE" id="PS50175">
    <property type="entry name" value="ASP_PROT_RETROV"/>
    <property type="match status" value="1"/>
</dbReference>
<evidence type="ECO:0000259" key="3">
    <source>
        <dbReference type="PROSITE" id="PS50175"/>
    </source>
</evidence>
<evidence type="ECO:0000259" key="2">
    <source>
        <dbReference type="PROSITE" id="PS50106"/>
    </source>
</evidence>
<protein>
    <submittedName>
        <fullName evidence="4">PDZ domain-containing protein</fullName>
    </submittedName>
</protein>
<dbReference type="CDD" id="cd05483">
    <property type="entry name" value="retropepsin_like_bacteria"/>
    <property type="match status" value="1"/>
</dbReference>
<dbReference type="Gene3D" id="2.30.42.10">
    <property type="match status" value="1"/>
</dbReference>
<dbReference type="AlphaFoldDB" id="A0A538U0B5"/>
<dbReference type="InterPro" id="IPR036034">
    <property type="entry name" value="PDZ_sf"/>
</dbReference>
<proteinExistence type="predicted"/>
<dbReference type="SUPFAM" id="SSF50156">
    <property type="entry name" value="PDZ domain-like"/>
    <property type="match status" value="1"/>
</dbReference>
<evidence type="ECO:0000313" key="4">
    <source>
        <dbReference type="EMBL" id="TMQ69334.1"/>
    </source>
</evidence>
<dbReference type="PROSITE" id="PS00141">
    <property type="entry name" value="ASP_PROTEASE"/>
    <property type="match status" value="1"/>
</dbReference>
<dbReference type="PROSITE" id="PS50106">
    <property type="entry name" value="PDZ"/>
    <property type="match status" value="1"/>
</dbReference>
<dbReference type="InterPro" id="IPR041489">
    <property type="entry name" value="PDZ_6"/>
</dbReference>
<evidence type="ECO:0000313" key="5">
    <source>
        <dbReference type="Proteomes" id="UP000319836"/>
    </source>
</evidence>
<keyword evidence="1" id="KW-0378">Hydrolase</keyword>